<protein>
    <submittedName>
        <fullName evidence="2">Uncharacterized protein</fullName>
    </submittedName>
</protein>
<keyword evidence="1" id="KW-0812">Transmembrane</keyword>
<dbReference type="InParanoid" id="A0A1Y2B4E4"/>
<accession>A0A1Y2B4E4</accession>
<keyword evidence="1" id="KW-0472">Membrane</keyword>
<dbReference type="OrthoDB" id="2563446at2759"/>
<evidence type="ECO:0000313" key="3">
    <source>
        <dbReference type="Proteomes" id="UP000193986"/>
    </source>
</evidence>
<evidence type="ECO:0000313" key="2">
    <source>
        <dbReference type="EMBL" id="ORY29347.1"/>
    </source>
</evidence>
<dbReference type="AlphaFoldDB" id="A0A1Y2B4E4"/>
<feature type="transmembrane region" description="Helical" evidence="1">
    <location>
        <begin position="20"/>
        <end position="47"/>
    </location>
</feature>
<sequence>MVRGILSAAQLGHGGWLGSLILAVTHTTGVWEILLLPTIFILSWIVIRTSLPEISFLLGLSFDLAIPLQYTAEETRARYAPRLESYWRKFTIGTLVELAAYFFLFDDLVTLVFAFKTTIGLSLWI</sequence>
<feature type="transmembrane region" description="Helical" evidence="1">
    <location>
        <begin position="92"/>
        <end position="115"/>
    </location>
</feature>
<keyword evidence="1" id="KW-1133">Transmembrane helix</keyword>
<proteinExistence type="predicted"/>
<dbReference type="EMBL" id="MCFC01000026">
    <property type="protein sequence ID" value="ORY29347.1"/>
    <property type="molecule type" value="Genomic_DNA"/>
</dbReference>
<evidence type="ECO:0000256" key="1">
    <source>
        <dbReference type="SAM" id="Phobius"/>
    </source>
</evidence>
<dbReference type="Proteomes" id="UP000193986">
    <property type="component" value="Unassembled WGS sequence"/>
</dbReference>
<organism evidence="2 3">
    <name type="scientific">Naematelia encephala</name>
    <dbReference type="NCBI Taxonomy" id="71784"/>
    <lineage>
        <taxon>Eukaryota</taxon>
        <taxon>Fungi</taxon>
        <taxon>Dikarya</taxon>
        <taxon>Basidiomycota</taxon>
        <taxon>Agaricomycotina</taxon>
        <taxon>Tremellomycetes</taxon>
        <taxon>Tremellales</taxon>
        <taxon>Naemateliaceae</taxon>
        <taxon>Naematelia</taxon>
    </lineage>
</organism>
<comment type="caution">
    <text evidence="2">The sequence shown here is derived from an EMBL/GenBank/DDBJ whole genome shotgun (WGS) entry which is preliminary data.</text>
</comment>
<name>A0A1Y2B4E4_9TREE</name>
<gene>
    <name evidence="2" type="ORF">BCR39DRAFT_467547</name>
</gene>
<reference evidence="2 3" key="1">
    <citation type="submission" date="2016-07" db="EMBL/GenBank/DDBJ databases">
        <title>Pervasive Adenine N6-methylation of Active Genes in Fungi.</title>
        <authorList>
            <consortium name="DOE Joint Genome Institute"/>
            <person name="Mondo S.J."/>
            <person name="Dannebaum R.O."/>
            <person name="Kuo R.C."/>
            <person name="Labutti K."/>
            <person name="Haridas S."/>
            <person name="Kuo A."/>
            <person name="Salamov A."/>
            <person name="Ahrendt S.R."/>
            <person name="Lipzen A."/>
            <person name="Sullivan W."/>
            <person name="Andreopoulos W.B."/>
            <person name="Clum A."/>
            <person name="Lindquist E."/>
            <person name="Daum C."/>
            <person name="Ramamoorthy G.K."/>
            <person name="Gryganskyi A."/>
            <person name="Culley D."/>
            <person name="Magnuson J.K."/>
            <person name="James T.Y."/>
            <person name="O'Malley M.A."/>
            <person name="Stajich J.E."/>
            <person name="Spatafora J.W."/>
            <person name="Visel A."/>
            <person name="Grigoriev I.V."/>
        </authorList>
    </citation>
    <scope>NUCLEOTIDE SEQUENCE [LARGE SCALE GENOMIC DNA]</scope>
    <source>
        <strain evidence="2 3">68-887.2</strain>
    </source>
</reference>
<keyword evidence="3" id="KW-1185">Reference proteome</keyword>
<feature type="non-terminal residue" evidence="2">
    <location>
        <position position="125"/>
    </location>
</feature>